<keyword evidence="5 6" id="KW-0472">Membrane</keyword>
<comment type="caution">
    <text evidence="8">The sequence shown here is derived from an EMBL/GenBank/DDBJ whole genome shotgun (WGS) entry which is preliminary data.</text>
</comment>
<sequence length="165" mass="18560">MVDYKRVLEKLLKGQSFREWLVEFLQFCTVGLGAYIVDVGLFNLLAHTGLVTLPGDQSMTAKTISVTISVVFSWVVNRLWTFRSERTDNKLREFIQFALVNIGGMLIALACLWVSRYGLGLRSQLADNISANIVGLVLGTAFRYVMYRYVVFGSKRQPAAEEPAL</sequence>
<dbReference type="GO" id="GO:0005886">
    <property type="term" value="C:plasma membrane"/>
    <property type="evidence" value="ECO:0007669"/>
    <property type="project" value="TreeGrafter"/>
</dbReference>
<proteinExistence type="inferred from homology"/>
<keyword evidence="9" id="KW-1185">Reference proteome</keyword>
<dbReference type="STRING" id="202789.GCA_001457435_00917"/>
<dbReference type="EMBL" id="AGWL01000006">
    <property type="protein sequence ID" value="EKU95059.1"/>
    <property type="molecule type" value="Genomic_DNA"/>
</dbReference>
<feature type="transmembrane region" description="Helical" evidence="6">
    <location>
        <begin position="20"/>
        <end position="44"/>
    </location>
</feature>
<evidence type="ECO:0000256" key="3">
    <source>
        <dbReference type="ARBA" id="ARBA00022692"/>
    </source>
</evidence>
<accession>K9ECR0</accession>
<evidence type="ECO:0000256" key="2">
    <source>
        <dbReference type="ARBA" id="ARBA00009399"/>
    </source>
</evidence>
<dbReference type="PANTHER" id="PTHR38459:SF1">
    <property type="entry name" value="PROPHAGE BACTOPRENOL-LINKED GLUCOSE TRANSLOCASE HOMOLOG"/>
    <property type="match status" value="1"/>
</dbReference>
<evidence type="ECO:0000256" key="4">
    <source>
        <dbReference type="ARBA" id="ARBA00022989"/>
    </source>
</evidence>
<evidence type="ECO:0000256" key="5">
    <source>
        <dbReference type="ARBA" id="ARBA00023136"/>
    </source>
</evidence>
<evidence type="ECO:0000313" key="9">
    <source>
        <dbReference type="Proteomes" id="UP000009888"/>
    </source>
</evidence>
<evidence type="ECO:0000259" key="7">
    <source>
        <dbReference type="Pfam" id="PF04138"/>
    </source>
</evidence>
<comment type="similarity">
    <text evidence="2">Belongs to the GtrA family.</text>
</comment>
<dbReference type="Pfam" id="PF04138">
    <property type="entry name" value="GtrA_DPMS_TM"/>
    <property type="match status" value="1"/>
</dbReference>
<feature type="transmembrane region" description="Helical" evidence="6">
    <location>
        <begin position="129"/>
        <end position="146"/>
    </location>
</feature>
<dbReference type="InterPro" id="IPR051401">
    <property type="entry name" value="GtrA_CellWall_Glycosyl"/>
</dbReference>
<reference evidence="8 9" key="1">
    <citation type="submission" date="2012-09" db="EMBL/GenBank/DDBJ databases">
        <title>The Genome Sequence of Actinobaculum massiliae ACS-171-V-COL2.</title>
        <authorList>
            <consortium name="The Broad Institute Genome Sequencing Platform"/>
            <person name="Earl A."/>
            <person name="Ward D."/>
            <person name="Feldgarden M."/>
            <person name="Gevers D."/>
            <person name="Saerens B."/>
            <person name="Vaneechoutte M."/>
            <person name="Walker B."/>
            <person name="Young S.K."/>
            <person name="Zeng Q."/>
            <person name="Gargeya S."/>
            <person name="Fitzgerald M."/>
            <person name="Haas B."/>
            <person name="Abouelleil A."/>
            <person name="Alvarado L."/>
            <person name="Arachchi H.M."/>
            <person name="Berlin A."/>
            <person name="Chapman S.B."/>
            <person name="Goldberg J."/>
            <person name="Griggs A."/>
            <person name="Gujja S."/>
            <person name="Hansen M."/>
            <person name="Howarth C."/>
            <person name="Imamovic A."/>
            <person name="Larimer J."/>
            <person name="McCowen C."/>
            <person name="Montmayeur A."/>
            <person name="Murphy C."/>
            <person name="Neiman D."/>
            <person name="Pearson M."/>
            <person name="Priest M."/>
            <person name="Roberts A."/>
            <person name="Saif S."/>
            <person name="Shea T."/>
            <person name="Sisk P."/>
            <person name="Sykes S."/>
            <person name="Wortman J."/>
            <person name="Nusbaum C."/>
            <person name="Birren B."/>
        </authorList>
    </citation>
    <scope>NUCLEOTIDE SEQUENCE [LARGE SCALE GENOMIC DNA]</scope>
    <source>
        <strain evidence="9">ACS-171-V-Col2</strain>
    </source>
</reference>
<evidence type="ECO:0000256" key="1">
    <source>
        <dbReference type="ARBA" id="ARBA00004141"/>
    </source>
</evidence>
<evidence type="ECO:0000313" key="8">
    <source>
        <dbReference type="EMBL" id="EKU95059.1"/>
    </source>
</evidence>
<organism evidence="8 9">
    <name type="scientific">Actinobaculum massiliense ACS-171-V-Col2</name>
    <dbReference type="NCBI Taxonomy" id="883066"/>
    <lineage>
        <taxon>Bacteria</taxon>
        <taxon>Bacillati</taxon>
        <taxon>Actinomycetota</taxon>
        <taxon>Actinomycetes</taxon>
        <taxon>Actinomycetales</taxon>
        <taxon>Actinomycetaceae</taxon>
        <taxon>Actinobaculum</taxon>
    </lineage>
</organism>
<dbReference type="eggNOG" id="COG2246">
    <property type="taxonomic scope" value="Bacteria"/>
</dbReference>
<keyword evidence="3 6" id="KW-0812">Transmembrane</keyword>
<dbReference type="HOGENOM" id="CLU_083873_0_1_11"/>
<comment type="subcellular location">
    <subcellularLocation>
        <location evidence="1">Membrane</location>
        <topology evidence="1">Multi-pass membrane protein</topology>
    </subcellularLocation>
</comment>
<gene>
    <name evidence="8" type="ORF">HMPREF9233_01197</name>
</gene>
<dbReference type="AlphaFoldDB" id="K9ECR0"/>
<keyword evidence="4 6" id="KW-1133">Transmembrane helix</keyword>
<evidence type="ECO:0000256" key="6">
    <source>
        <dbReference type="SAM" id="Phobius"/>
    </source>
</evidence>
<dbReference type="Proteomes" id="UP000009888">
    <property type="component" value="Unassembled WGS sequence"/>
</dbReference>
<dbReference type="GO" id="GO:0000271">
    <property type="term" value="P:polysaccharide biosynthetic process"/>
    <property type="evidence" value="ECO:0007669"/>
    <property type="project" value="InterPro"/>
</dbReference>
<dbReference type="PATRIC" id="fig|883066.3.peg.1256"/>
<dbReference type="PANTHER" id="PTHR38459">
    <property type="entry name" value="PROPHAGE BACTOPRENOL-LINKED GLUCOSE TRANSLOCASE HOMOLOG"/>
    <property type="match status" value="1"/>
</dbReference>
<feature type="transmembrane region" description="Helical" evidence="6">
    <location>
        <begin position="94"/>
        <end position="117"/>
    </location>
</feature>
<name>K9ECR0_9ACTO</name>
<feature type="domain" description="GtrA/DPMS transmembrane" evidence="7">
    <location>
        <begin position="26"/>
        <end position="152"/>
    </location>
</feature>
<feature type="transmembrane region" description="Helical" evidence="6">
    <location>
        <begin position="64"/>
        <end position="82"/>
    </location>
</feature>
<dbReference type="RefSeq" id="WP_007001403.1">
    <property type="nucleotide sequence ID" value="NZ_JH992955.1"/>
</dbReference>
<dbReference type="InterPro" id="IPR007267">
    <property type="entry name" value="GtrA_DPMS_TM"/>
</dbReference>
<protein>
    <recommendedName>
        <fullName evidence="7">GtrA/DPMS transmembrane domain-containing protein</fullName>
    </recommendedName>
</protein>